<protein>
    <submittedName>
        <fullName evidence="1">Uncharacterized protein</fullName>
    </submittedName>
</protein>
<name>A0ABZ2BTX5_9RHOB</name>
<dbReference type="RefSeq" id="WP_187430783.1">
    <property type="nucleotide sequence ID" value="NZ_CP143423.1"/>
</dbReference>
<keyword evidence="2" id="KW-1185">Reference proteome</keyword>
<evidence type="ECO:0000313" key="2">
    <source>
        <dbReference type="Proteomes" id="UP001318682"/>
    </source>
</evidence>
<dbReference type="EMBL" id="CP143423">
    <property type="protein sequence ID" value="WVX48930.1"/>
    <property type="molecule type" value="Genomic_DNA"/>
</dbReference>
<dbReference type="Proteomes" id="UP001318682">
    <property type="component" value="Chromosome"/>
</dbReference>
<reference evidence="2" key="1">
    <citation type="submission" date="2024-01" db="EMBL/GenBank/DDBJ databases">
        <title>Roseobacter fucihabitans sp. nov., isolated from the brown alga Fucus spiralis.</title>
        <authorList>
            <person name="Hahnke S."/>
            <person name="Berger M."/>
            <person name="Schlingloff A."/>
            <person name="Athale I."/>
            <person name="Neumann-Schaal M."/>
            <person name="Adenaya A."/>
            <person name="Poehlein A."/>
            <person name="Daniel R."/>
            <person name="Pertersen J."/>
            <person name="Brinkhoff T."/>
        </authorList>
    </citation>
    <scope>NUCLEOTIDE SEQUENCE [LARGE SCALE GENOMIC DNA]</scope>
    <source>
        <strain evidence="2">B14</strain>
    </source>
</reference>
<gene>
    <name evidence="1" type="ORF">ROLI_020140</name>
</gene>
<sequence>MVPLSTPPLPLPDHGFQAPAVPDTQRDLLNRLRLVGMGCRVAAHTDLFEACALLSLDGEDAKRTYLGTFVKCLSDAVCKRIIWFSPGSREMSFDEAWIMRCLTSIQQKDTASLDFLLRSRVTPADRRYIGFLMARVSEKFSQV</sequence>
<accession>A0ABZ2BTX5</accession>
<evidence type="ECO:0000313" key="1">
    <source>
        <dbReference type="EMBL" id="WVX48930.1"/>
    </source>
</evidence>
<organism evidence="1 2">
    <name type="scientific">Roseobacter fucihabitans</name>
    <dbReference type="NCBI Taxonomy" id="1537242"/>
    <lineage>
        <taxon>Bacteria</taxon>
        <taxon>Pseudomonadati</taxon>
        <taxon>Pseudomonadota</taxon>
        <taxon>Alphaproteobacteria</taxon>
        <taxon>Rhodobacterales</taxon>
        <taxon>Roseobacteraceae</taxon>
        <taxon>Roseobacter</taxon>
    </lineage>
</organism>
<proteinExistence type="predicted"/>